<sequence>MSCCALKSGHEAEAANFYLTSIATFGLGSVTRLHERFNFPLLFSSNVFNNECGLKASSTVSAASKVTPSLSHAKNGLKLFLIHSVALTVNCTPKLPHTLKGRTLVSGVGGGEKRSISPRHSKTNQCGGLARRGWNWKQSVSMECNLFRRVRRRERSPPRNLVTTSRRLHLCDGDTLLNLKKRSLLGLVIEYRKCKVVPTKQWIGVNRLAIGWFVVRESFCDTTPIVRRHRQGR</sequence>
<reference evidence="1" key="1">
    <citation type="submission" date="2020-08" db="EMBL/GenBank/DDBJ databases">
        <title>Multicomponent nature underlies the extraordinary mechanical properties of spider dragline silk.</title>
        <authorList>
            <person name="Kono N."/>
            <person name="Nakamura H."/>
            <person name="Mori M."/>
            <person name="Yoshida Y."/>
            <person name="Ohtoshi R."/>
            <person name="Malay A.D."/>
            <person name="Moran D.A.P."/>
            <person name="Tomita M."/>
            <person name="Numata K."/>
            <person name="Arakawa K."/>
        </authorList>
    </citation>
    <scope>NUCLEOTIDE SEQUENCE</scope>
</reference>
<proteinExistence type="predicted"/>
<organism evidence="1 2">
    <name type="scientific">Nephila pilipes</name>
    <name type="common">Giant wood spider</name>
    <name type="synonym">Nephila maculata</name>
    <dbReference type="NCBI Taxonomy" id="299642"/>
    <lineage>
        <taxon>Eukaryota</taxon>
        <taxon>Metazoa</taxon>
        <taxon>Ecdysozoa</taxon>
        <taxon>Arthropoda</taxon>
        <taxon>Chelicerata</taxon>
        <taxon>Arachnida</taxon>
        <taxon>Araneae</taxon>
        <taxon>Araneomorphae</taxon>
        <taxon>Entelegynae</taxon>
        <taxon>Araneoidea</taxon>
        <taxon>Nephilidae</taxon>
        <taxon>Nephila</taxon>
    </lineage>
</organism>
<protein>
    <submittedName>
        <fullName evidence="1">Uncharacterized protein</fullName>
    </submittedName>
</protein>
<evidence type="ECO:0000313" key="1">
    <source>
        <dbReference type="EMBL" id="GFU07376.1"/>
    </source>
</evidence>
<name>A0A8X6UDF5_NEPPI</name>
<dbReference type="AlphaFoldDB" id="A0A8X6UDF5"/>
<keyword evidence="2" id="KW-1185">Reference proteome</keyword>
<accession>A0A8X6UDF5</accession>
<dbReference type="Proteomes" id="UP000887013">
    <property type="component" value="Unassembled WGS sequence"/>
</dbReference>
<gene>
    <name evidence="1" type="ORF">NPIL_583471</name>
</gene>
<dbReference type="EMBL" id="BMAW01077645">
    <property type="protein sequence ID" value="GFU07376.1"/>
    <property type="molecule type" value="Genomic_DNA"/>
</dbReference>
<evidence type="ECO:0000313" key="2">
    <source>
        <dbReference type="Proteomes" id="UP000887013"/>
    </source>
</evidence>
<comment type="caution">
    <text evidence="1">The sequence shown here is derived from an EMBL/GenBank/DDBJ whole genome shotgun (WGS) entry which is preliminary data.</text>
</comment>